<keyword evidence="2" id="KW-0805">Transcription regulation</keyword>
<accession>A0A0A0BFQ8</accession>
<dbReference type="Pfam" id="PF03466">
    <property type="entry name" value="LysR_substrate"/>
    <property type="match status" value="1"/>
</dbReference>
<dbReference type="RefSeq" id="WP_036313260.1">
    <property type="nucleotide sequence ID" value="NZ_JRQD01000003.1"/>
</dbReference>
<evidence type="ECO:0000259" key="5">
    <source>
        <dbReference type="PROSITE" id="PS50931"/>
    </source>
</evidence>
<dbReference type="SUPFAM" id="SSF46785">
    <property type="entry name" value="Winged helix' DNA-binding domain"/>
    <property type="match status" value="1"/>
</dbReference>
<dbReference type="Gene3D" id="1.10.10.10">
    <property type="entry name" value="Winged helix-like DNA-binding domain superfamily/Winged helix DNA-binding domain"/>
    <property type="match status" value="1"/>
</dbReference>
<gene>
    <name evidence="6" type="ORF">LP43_1228</name>
</gene>
<dbReference type="PANTHER" id="PTHR30346:SF30">
    <property type="entry name" value="SMALL NEUTRAL PROTEASE REGULATORY PROTEIN"/>
    <property type="match status" value="1"/>
</dbReference>
<feature type="domain" description="HTH lysR-type" evidence="5">
    <location>
        <begin position="1"/>
        <end position="58"/>
    </location>
</feature>
<dbReference type="GO" id="GO:0003677">
    <property type="term" value="F:DNA binding"/>
    <property type="evidence" value="ECO:0007669"/>
    <property type="project" value="UniProtKB-KW"/>
</dbReference>
<dbReference type="PANTHER" id="PTHR30346">
    <property type="entry name" value="TRANSCRIPTIONAL DUAL REGULATOR HCAR-RELATED"/>
    <property type="match status" value="1"/>
</dbReference>
<dbReference type="InterPro" id="IPR000847">
    <property type="entry name" value="LysR_HTH_N"/>
</dbReference>
<dbReference type="FunFam" id="1.10.10.10:FF:000001">
    <property type="entry name" value="LysR family transcriptional regulator"/>
    <property type="match status" value="1"/>
</dbReference>
<dbReference type="STRING" id="392484.LP43_1228"/>
<sequence length="303" mass="33642">MDIKTLKSFISVAEHQSFSAAAKQLHTVQPAISRHIAQLEESLGVSLFNRNSREVIITSAGKQLLIDGHAILEQIEAASLRVKRAEQGEIGRLRVAHMPSACLPFMAKLINRYTNNYPGVNISLYEMAVTQQLEAFKNKQIDIGFSRAMPTALSHDYSSHTIYNDQLVVVVNQKHTLANRQSVTLEELQSEAVILFNRDEAVDLFDDIIAMFKKAGFSPNIISQPRHMQTLLTEVAAGLGIAIAPYCIRKQYSAGCHFLTIDGLNKIIPTQLHVNKSNQAATVAPFVELTIAMKQEIEQSMSE</sequence>
<keyword evidence="4" id="KW-0804">Transcription</keyword>
<dbReference type="GO" id="GO:0032993">
    <property type="term" value="C:protein-DNA complex"/>
    <property type="evidence" value="ECO:0007669"/>
    <property type="project" value="TreeGrafter"/>
</dbReference>
<evidence type="ECO:0000313" key="6">
    <source>
        <dbReference type="EMBL" id="KGM06736.1"/>
    </source>
</evidence>
<organism evidence="6 7">
    <name type="scientific">Methylophaga thiooxydans</name>
    <dbReference type="NCBI Taxonomy" id="392484"/>
    <lineage>
        <taxon>Bacteria</taxon>
        <taxon>Pseudomonadati</taxon>
        <taxon>Pseudomonadota</taxon>
        <taxon>Gammaproteobacteria</taxon>
        <taxon>Thiotrichales</taxon>
        <taxon>Piscirickettsiaceae</taxon>
        <taxon>Methylophaga</taxon>
    </lineage>
</organism>
<keyword evidence="3" id="KW-0238">DNA-binding</keyword>
<dbReference type="SUPFAM" id="SSF53850">
    <property type="entry name" value="Periplasmic binding protein-like II"/>
    <property type="match status" value="1"/>
</dbReference>
<evidence type="ECO:0000256" key="2">
    <source>
        <dbReference type="ARBA" id="ARBA00023015"/>
    </source>
</evidence>
<dbReference type="AlphaFoldDB" id="A0A0A0BFQ8"/>
<dbReference type="CDD" id="cd08414">
    <property type="entry name" value="PBP2_LTTR_aromatics_like"/>
    <property type="match status" value="1"/>
</dbReference>
<dbReference type="EMBL" id="JRQD01000003">
    <property type="protein sequence ID" value="KGM06736.1"/>
    <property type="molecule type" value="Genomic_DNA"/>
</dbReference>
<reference evidence="6 7" key="1">
    <citation type="submission" date="2014-09" db="EMBL/GenBank/DDBJ databases">
        <authorList>
            <person name="Grob C."/>
            <person name="Taubert M."/>
            <person name="Howat A.M."/>
            <person name="Burns O.J."/>
            <person name="Dixon J.L."/>
            <person name="Chen Y."/>
            <person name="Murrell J.C."/>
        </authorList>
    </citation>
    <scope>NUCLEOTIDE SEQUENCE [LARGE SCALE GENOMIC DNA]</scope>
    <source>
        <strain evidence="6">L4</strain>
    </source>
</reference>
<dbReference type="Pfam" id="PF00126">
    <property type="entry name" value="HTH_1"/>
    <property type="match status" value="1"/>
</dbReference>
<proteinExistence type="inferred from homology"/>
<evidence type="ECO:0000256" key="4">
    <source>
        <dbReference type="ARBA" id="ARBA00023163"/>
    </source>
</evidence>
<dbReference type="InterPro" id="IPR036390">
    <property type="entry name" value="WH_DNA-bd_sf"/>
</dbReference>
<name>A0A0A0BFQ8_9GAMM</name>
<evidence type="ECO:0000256" key="3">
    <source>
        <dbReference type="ARBA" id="ARBA00023125"/>
    </source>
</evidence>
<evidence type="ECO:0000313" key="7">
    <source>
        <dbReference type="Proteomes" id="UP000029999"/>
    </source>
</evidence>
<dbReference type="InterPro" id="IPR005119">
    <property type="entry name" value="LysR_subst-bd"/>
</dbReference>
<comment type="caution">
    <text evidence="6">The sequence shown here is derived from an EMBL/GenBank/DDBJ whole genome shotgun (WGS) entry which is preliminary data.</text>
</comment>
<comment type="similarity">
    <text evidence="1">Belongs to the LysR transcriptional regulatory family.</text>
</comment>
<protein>
    <submittedName>
        <fullName evidence="6">Aromatic hydrocarbon utilization transcriptional regulator CatR (LysR family)</fullName>
    </submittedName>
</protein>
<dbReference type="GO" id="GO:0003700">
    <property type="term" value="F:DNA-binding transcription factor activity"/>
    <property type="evidence" value="ECO:0007669"/>
    <property type="project" value="InterPro"/>
</dbReference>
<dbReference type="InterPro" id="IPR036388">
    <property type="entry name" value="WH-like_DNA-bd_sf"/>
</dbReference>
<dbReference type="Proteomes" id="UP000029999">
    <property type="component" value="Unassembled WGS sequence"/>
</dbReference>
<dbReference type="PROSITE" id="PS50931">
    <property type="entry name" value="HTH_LYSR"/>
    <property type="match status" value="1"/>
</dbReference>
<dbReference type="Gene3D" id="3.40.190.10">
    <property type="entry name" value="Periplasmic binding protein-like II"/>
    <property type="match status" value="2"/>
</dbReference>
<evidence type="ECO:0000256" key="1">
    <source>
        <dbReference type="ARBA" id="ARBA00009437"/>
    </source>
</evidence>
<dbReference type="PRINTS" id="PR00039">
    <property type="entry name" value="HTHLYSR"/>
</dbReference>